<dbReference type="RefSeq" id="WP_020834295.1">
    <property type="nucleotide sequence ID" value="NC_021846.1"/>
</dbReference>
<reference evidence="2 3" key="1">
    <citation type="journal article" date="2013" name="Genome Biol. Evol.">
        <title>Comparison of metabolic capacities and inference of gene content evolution in mosquito-associated Spiroplasma diminutum and S. taiwanense.</title>
        <authorList>
            <person name="Lo W.S."/>
            <person name="Ku C."/>
            <person name="Chen L.L."/>
            <person name="Chang T.H."/>
            <person name="Kuo C.H."/>
        </authorList>
    </citation>
    <scope>NUCLEOTIDE SEQUENCE [LARGE SCALE GENOMIC DNA]</scope>
    <source>
        <strain evidence="2">CT-1</strain>
    </source>
</reference>
<dbReference type="Proteomes" id="UP000014984">
    <property type="component" value="Chromosome"/>
</dbReference>
<dbReference type="EMBL" id="CP005074">
    <property type="protein sequence ID" value="AGR41156.1"/>
    <property type="molecule type" value="Genomic_DNA"/>
</dbReference>
<dbReference type="OrthoDB" id="391549at2"/>
<keyword evidence="1" id="KW-1133">Transmembrane helix</keyword>
<dbReference type="STRING" id="1276220.STAIW_v1c05270"/>
<evidence type="ECO:0000313" key="2">
    <source>
        <dbReference type="EMBL" id="AGR41156.1"/>
    </source>
</evidence>
<dbReference type="HOGENOM" id="CLU_032293_0_0_14"/>
<keyword evidence="1" id="KW-0472">Membrane</keyword>
<evidence type="ECO:0000256" key="1">
    <source>
        <dbReference type="SAM" id="Phobius"/>
    </source>
</evidence>
<evidence type="ECO:0000313" key="3">
    <source>
        <dbReference type="Proteomes" id="UP000014984"/>
    </source>
</evidence>
<keyword evidence="1" id="KW-0812">Transmembrane</keyword>
<feature type="transmembrane region" description="Helical" evidence="1">
    <location>
        <begin position="399"/>
        <end position="418"/>
    </location>
</feature>
<protein>
    <recommendedName>
        <fullName evidence="4">Transmembrane protein</fullName>
    </recommendedName>
</protein>
<organism evidence="2 3">
    <name type="scientific">Spiroplasma taiwanense CT-1</name>
    <dbReference type="NCBI Taxonomy" id="1276220"/>
    <lineage>
        <taxon>Bacteria</taxon>
        <taxon>Bacillati</taxon>
        <taxon>Mycoplasmatota</taxon>
        <taxon>Mollicutes</taxon>
        <taxon>Entomoplasmatales</taxon>
        <taxon>Spiroplasmataceae</taxon>
        <taxon>Spiroplasma</taxon>
    </lineage>
</organism>
<dbReference type="PATRIC" id="fig|1276220.3.peg.535"/>
<name>S5LWZ3_9MOLU</name>
<sequence>MNFVIFLIFTFSLQSTTIICTLLLAFSFIANLPTTFNEQKEERLRLGVNYNGENPLYYVPDIYETFDLQKNVNEGKIRYKYLSKYINDFFISNSFSFATFNDDESIIAQRIDYLWGINGLGITRTEPYSFSTFSGRLNSIPNDYADFDTFSDVTISISLNNTFISLDELKVRIDSSINIDQKNVLNDLYNFKNEIVKEIGGSSSTDSNQWPRIFQQQKNELLKDFIFINKATMTQANNEIDLGKDDIDSIYKYELVGRNNSNTLTLESGIADNFVNEMYFSLLFASRILEQYFIDYTSRYIILTESQINKTDTDWNKYVNSRKVLNGTLFVNLFSQLLTSYTLYSGFSYDDFWFDVFSTSKIEFEAQKNLFLAYPQYTFKLNSEEVIEKDTYNNYINPIYYIIILFIFALFCLIYAVAKFNLINFK</sequence>
<dbReference type="eggNOG" id="COG1277">
    <property type="taxonomic scope" value="Bacteria"/>
</dbReference>
<keyword evidence="3" id="KW-1185">Reference proteome</keyword>
<dbReference type="KEGG" id="stai:STAIW_v1c05270"/>
<proteinExistence type="predicted"/>
<accession>S5LWZ3</accession>
<evidence type="ECO:0008006" key="4">
    <source>
        <dbReference type="Google" id="ProtNLM"/>
    </source>
</evidence>
<dbReference type="AlphaFoldDB" id="S5LWZ3"/>
<gene>
    <name evidence="2" type="ORF">STAIW_v1c05270</name>
</gene>